<dbReference type="PhylomeDB" id="O61739"/>
<dbReference type="PRO" id="PR:O61739"/>
<keyword evidence="3" id="KW-1133">Transmembrane helix</keyword>
<dbReference type="PaxDb" id="6239-B0205.4"/>
<gene>
    <name evidence="4 6" type="ORF">B0205.4</name>
    <name evidence="4" type="ORF">CELE_B0205.4</name>
</gene>
<dbReference type="RefSeq" id="NP_492814.2">
    <property type="nucleotide sequence ID" value="NM_060413.6"/>
</dbReference>
<dbReference type="CDD" id="cd11301">
    <property type="entry name" value="Fut1_Fut2_like"/>
    <property type="match status" value="1"/>
</dbReference>
<comment type="similarity">
    <text evidence="3">Belongs to the glycosyltransferase 11 family.</text>
</comment>
<dbReference type="EC" id="2.4.1.-" evidence="3"/>
<dbReference type="GO" id="GO:0005975">
    <property type="term" value="P:carbohydrate metabolic process"/>
    <property type="evidence" value="ECO:0007669"/>
    <property type="project" value="InterPro"/>
</dbReference>
<evidence type="ECO:0000313" key="5">
    <source>
        <dbReference type="Proteomes" id="UP000001940"/>
    </source>
</evidence>
<dbReference type="EMBL" id="BX284601">
    <property type="protein sequence ID" value="CCD61299.1"/>
    <property type="molecule type" value="Genomic_DNA"/>
</dbReference>
<evidence type="ECO:0000313" key="4">
    <source>
        <dbReference type="EMBL" id="CCD61299.1"/>
    </source>
</evidence>
<keyword evidence="2 3" id="KW-0808">Transferase</keyword>
<dbReference type="Reactome" id="R-CEL-9033807">
    <property type="pathway name" value="ABO blood group biosynthesis"/>
</dbReference>
<keyword evidence="5" id="KW-1185">Reference proteome</keyword>
<dbReference type="PIR" id="H87911">
    <property type="entry name" value="H87911"/>
</dbReference>
<dbReference type="PANTHER" id="PTHR11927">
    <property type="entry name" value="GALACTOSIDE 2-L-FUCOSYLTRANSFERASE"/>
    <property type="match status" value="1"/>
</dbReference>
<keyword evidence="3" id="KW-0812">Transmembrane</keyword>
<keyword evidence="3" id="KW-0333">Golgi apparatus</keyword>
<dbReference type="HOGENOM" id="CLU_043399_4_0_1"/>
<dbReference type="FunCoup" id="O61739">
    <property type="interactions" value="76"/>
</dbReference>
<dbReference type="CTD" id="172980"/>
<dbReference type="Reactome" id="R-CEL-9037629">
    <property type="pathway name" value="Lewis blood group biosynthesis"/>
</dbReference>
<comment type="pathway">
    <text evidence="3">Protein modification; protein glycosylation.</text>
</comment>
<dbReference type="InterPro" id="IPR002516">
    <property type="entry name" value="Glyco_trans_11"/>
</dbReference>
<sequence>MTRFSVTRSLYHSIFIGLCVYILFLFNLSKTRLTPEERPATYMKKNVFYQSGNEATLDNCPWPISNVENVINRVSVLENSGKRYIFSDFGYSQGIGNLMFQVAGLLSIARETGSILLIPSTTTLRRAFDFETTFNDSIQFVGEDLSRQLAEDLNASKITLTSCCAYRNLSTILFNDSRIIERIDGYFQNFRYFHPDSQKIVKKLFTFMDPVRKRVDEFLENVGISLTVRNARVIETNVANDDQALELPEEDAFAKTMMVGVHIRHGMDISMNSRNRIHGHVDTPIEYYKRAIQQISKIYENVAFIICSDNVAWARRNLKLGKETLHFFCPGPREVDMAILKSCDSVIISTGTFGWWSAYLNVNASPDVYYYKHWPAPGSVMEKMTNKTEYFLKSWTALE</sequence>
<evidence type="ECO:0000256" key="1">
    <source>
        <dbReference type="ARBA" id="ARBA00022676"/>
    </source>
</evidence>
<dbReference type="GO" id="GO:0032580">
    <property type="term" value="C:Golgi cisterna membrane"/>
    <property type="evidence" value="ECO:0007669"/>
    <property type="project" value="UniProtKB-SubCell"/>
</dbReference>
<dbReference type="KEGG" id="cel:CELE_B0205.4"/>
<dbReference type="AGR" id="WB:WBGene00015019"/>
<dbReference type="AlphaFoldDB" id="O61739"/>
<dbReference type="Reactome" id="R-CEL-9840309">
    <property type="pathway name" value="Glycosphingolipid biosynthesis"/>
</dbReference>
<keyword evidence="3" id="KW-0325">Glycoprotein</keyword>
<keyword evidence="1 3" id="KW-0328">Glycosyltransferase</keyword>
<dbReference type="Proteomes" id="UP000001940">
    <property type="component" value="Chromosome I"/>
</dbReference>
<dbReference type="CAZy" id="GT11">
    <property type="family name" value="Glycosyltransferase Family 11"/>
</dbReference>
<dbReference type="PANTHER" id="PTHR11927:SF9">
    <property type="entry name" value="L-FUCOSYLTRANSFERASE"/>
    <property type="match status" value="1"/>
</dbReference>
<evidence type="ECO:0000256" key="2">
    <source>
        <dbReference type="ARBA" id="ARBA00022679"/>
    </source>
</evidence>
<protein>
    <recommendedName>
        <fullName evidence="3">L-Fucosyltransferase</fullName>
        <ecNumber evidence="3">2.4.1.-</ecNumber>
    </recommendedName>
</protein>
<dbReference type="InParanoid" id="O61739"/>
<keyword evidence="3" id="KW-0472">Membrane</keyword>
<organism evidence="4 5">
    <name type="scientific">Caenorhabditis elegans</name>
    <dbReference type="NCBI Taxonomy" id="6239"/>
    <lineage>
        <taxon>Eukaryota</taxon>
        <taxon>Metazoa</taxon>
        <taxon>Ecdysozoa</taxon>
        <taxon>Nematoda</taxon>
        <taxon>Chromadorea</taxon>
        <taxon>Rhabditida</taxon>
        <taxon>Rhabditina</taxon>
        <taxon>Rhabditomorpha</taxon>
        <taxon>Rhabditoidea</taxon>
        <taxon>Rhabditidae</taxon>
        <taxon>Peloderinae</taxon>
        <taxon>Caenorhabditis</taxon>
    </lineage>
</organism>
<name>O61739_CAEEL</name>
<dbReference type="OMA" id="AMNYFRS"/>
<dbReference type="UniPathway" id="UPA00378"/>
<evidence type="ECO:0000313" key="6">
    <source>
        <dbReference type="WormBase" id="B0205.4"/>
    </source>
</evidence>
<dbReference type="eggNOG" id="ENOG502S316">
    <property type="taxonomic scope" value="Eukaryota"/>
</dbReference>
<feature type="transmembrane region" description="Helical" evidence="3">
    <location>
        <begin position="9"/>
        <end position="28"/>
    </location>
</feature>
<dbReference type="GO" id="GO:0008107">
    <property type="term" value="F:galactoside 2-alpha-L-fucosyltransferase activity"/>
    <property type="evidence" value="ECO:0000318"/>
    <property type="project" value="GO_Central"/>
</dbReference>
<keyword evidence="3" id="KW-0735">Signal-anchor</keyword>
<dbReference type="GeneID" id="172980"/>
<dbReference type="Pfam" id="PF01531">
    <property type="entry name" value="Glyco_transf_11"/>
    <property type="match status" value="1"/>
</dbReference>
<dbReference type="Bgee" id="WBGene00015019">
    <property type="expression patterns" value="Expressed in embryo and 4 other cell types or tissues"/>
</dbReference>
<reference evidence="4 5" key="1">
    <citation type="journal article" date="1998" name="Science">
        <title>Genome sequence of the nematode C. elegans: a platform for investigating biology.</title>
        <authorList>
            <consortium name="The C. elegans sequencing consortium"/>
            <person name="Sulson J.E."/>
            <person name="Waterston R."/>
        </authorList>
    </citation>
    <scope>NUCLEOTIDE SEQUENCE [LARGE SCALE GENOMIC DNA]</scope>
    <source>
        <strain evidence="4 5">Bristol N2</strain>
    </source>
</reference>
<dbReference type="WormBase" id="B0205.4">
    <property type="protein sequence ID" value="CE39201"/>
    <property type="gene ID" value="WBGene00015019"/>
</dbReference>
<evidence type="ECO:0000256" key="3">
    <source>
        <dbReference type="RuleBase" id="RU363129"/>
    </source>
</evidence>
<proteinExistence type="inferred from homology"/>
<dbReference type="UCSC" id="B0205.4">
    <property type="organism name" value="c. elegans"/>
</dbReference>
<accession>O61739</accession>
<comment type="subcellular location">
    <subcellularLocation>
        <location evidence="3">Golgi apparatus</location>
        <location evidence="3">Golgi stack membrane</location>
        <topology evidence="3">Single-pass type II membrane protein</topology>
    </subcellularLocation>
</comment>
<dbReference type="OrthoDB" id="3226at2759"/>
<dbReference type="STRING" id="6239.B0205.4.1"/>